<evidence type="ECO:0000313" key="3">
    <source>
        <dbReference type="Proteomes" id="UP000823641"/>
    </source>
</evidence>
<sequence>MNREIKFRGKGYSEWFYGYVQEYHEKFCKRICVCPVSIRTWKDALMYEVKEETIGQFIGLHDKNGKEIYEGDILKADYYDTLHEVVFSDTVGAFMLDEIPSTGDIVVIGYEDIVSHFEVIGNIYDNQDLLEG</sequence>
<protein>
    <recommendedName>
        <fullName evidence="1">YopX protein domain-containing protein</fullName>
    </recommendedName>
</protein>
<organism evidence="2 3">
    <name type="scientific">Candidatus Gallipaludibacter merdavium</name>
    <dbReference type="NCBI Taxonomy" id="2840839"/>
    <lineage>
        <taxon>Bacteria</taxon>
        <taxon>Pseudomonadati</taxon>
        <taxon>Bacteroidota</taxon>
        <taxon>Bacteroidia</taxon>
        <taxon>Bacteroidales</taxon>
        <taxon>Candidatus Gallipaludibacter</taxon>
    </lineage>
</organism>
<name>A0A9D9HUN4_9BACT</name>
<proteinExistence type="predicted"/>
<comment type="caution">
    <text evidence="2">The sequence shown here is derived from an EMBL/GenBank/DDBJ whole genome shotgun (WGS) entry which is preliminary data.</text>
</comment>
<dbReference type="Gene3D" id="2.30.30.290">
    <property type="entry name" value="YopX-like domains"/>
    <property type="match status" value="1"/>
</dbReference>
<evidence type="ECO:0000313" key="2">
    <source>
        <dbReference type="EMBL" id="MBO8460166.1"/>
    </source>
</evidence>
<reference evidence="2" key="1">
    <citation type="submission" date="2020-10" db="EMBL/GenBank/DDBJ databases">
        <authorList>
            <person name="Gilroy R."/>
        </authorList>
    </citation>
    <scope>NUCLEOTIDE SEQUENCE</scope>
    <source>
        <strain evidence="2">G3-3990</strain>
    </source>
</reference>
<dbReference type="EMBL" id="JADIMG010000072">
    <property type="protein sequence ID" value="MBO8460166.1"/>
    <property type="molecule type" value="Genomic_DNA"/>
</dbReference>
<dbReference type="NCBIfam" id="TIGR01671">
    <property type="entry name" value="phage_TIGR01671"/>
    <property type="match status" value="1"/>
</dbReference>
<gene>
    <name evidence="2" type="ORF">IAA73_07540</name>
</gene>
<dbReference type="Pfam" id="PF09643">
    <property type="entry name" value="YopX"/>
    <property type="match status" value="1"/>
</dbReference>
<dbReference type="InterPro" id="IPR023385">
    <property type="entry name" value="YopX-like_C"/>
</dbReference>
<dbReference type="InterPro" id="IPR010024">
    <property type="entry name" value="CHP16711"/>
</dbReference>
<dbReference type="Proteomes" id="UP000823641">
    <property type="component" value="Unassembled WGS sequence"/>
</dbReference>
<dbReference type="InterPro" id="IPR019096">
    <property type="entry name" value="YopX_protein"/>
</dbReference>
<dbReference type="AlphaFoldDB" id="A0A9D9HUN4"/>
<dbReference type="SUPFAM" id="SSF159006">
    <property type="entry name" value="YopX-like"/>
    <property type="match status" value="1"/>
</dbReference>
<feature type="domain" description="YopX protein" evidence="1">
    <location>
        <begin position="45"/>
        <end position="131"/>
    </location>
</feature>
<reference evidence="2" key="2">
    <citation type="journal article" date="2021" name="PeerJ">
        <title>Extensive microbial diversity within the chicken gut microbiome revealed by metagenomics and culture.</title>
        <authorList>
            <person name="Gilroy R."/>
            <person name="Ravi A."/>
            <person name="Getino M."/>
            <person name="Pursley I."/>
            <person name="Horton D.L."/>
            <person name="Alikhan N.F."/>
            <person name="Baker D."/>
            <person name="Gharbi K."/>
            <person name="Hall N."/>
            <person name="Watson M."/>
            <person name="Adriaenssens E.M."/>
            <person name="Foster-Nyarko E."/>
            <person name="Jarju S."/>
            <person name="Secka A."/>
            <person name="Antonio M."/>
            <person name="Oren A."/>
            <person name="Chaudhuri R.R."/>
            <person name="La Ragione R."/>
            <person name="Hildebrand F."/>
            <person name="Pallen M.J."/>
        </authorList>
    </citation>
    <scope>NUCLEOTIDE SEQUENCE</scope>
    <source>
        <strain evidence="2">G3-3990</strain>
    </source>
</reference>
<accession>A0A9D9HUN4</accession>
<evidence type="ECO:0000259" key="1">
    <source>
        <dbReference type="Pfam" id="PF09643"/>
    </source>
</evidence>